<keyword evidence="1" id="KW-1133">Transmembrane helix</keyword>
<dbReference type="RefSeq" id="WP_102551116.1">
    <property type="nucleotide sequence ID" value="NZ_MCZF01000022.1"/>
</dbReference>
<proteinExistence type="predicted"/>
<gene>
    <name evidence="2" type="ORF">BCT54_17345</name>
</gene>
<protein>
    <recommendedName>
        <fullName evidence="4">t-SNARE coiled-coil homology domain-containing protein</fullName>
    </recommendedName>
</protein>
<evidence type="ECO:0000313" key="2">
    <source>
        <dbReference type="EMBL" id="PMM64859.1"/>
    </source>
</evidence>
<evidence type="ECO:0008006" key="4">
    <source>
        <dbReference type="Google" id="ProtNLM"/>
    </source>
</evidence>
<keyword evidence="1" id="KW-0472">Membrane</keyword>
<organism evidence="2 3">
    <name type="scientific">Vibrio splendidus</name>
    <dbReference type="NCBI Taxonomy" id="29497"/>
    <lineage>
        <taxon>Bacteria</taxon>
        <taxon>Pseudomonadati</taxon>
        <taxon>Pseudomonadota</taxon>
        <taxon>Gammaproteobacteria</taxon>
        <taxon>Vibrionales</taxon>
        <taxon>Vibrionaceae</taxon>
        <taxon>Vibrio</taxon>
    </lineage>
</organism>
<feature type="transmembrane region" description="Helical" evidence="1">
    <location>
        <begin position="95"/>
        <end position="116"/>
    </location>
</feature>
<reference evidence="3" key="1">
    <citation type="submission" date="2016-07" db="EMBL/GenBank/DDBJ databases">
        <title>Nontailed viruses are major unrecognized killers of bacteria in the ocean.</title>
        <authorList>
            <person name="Kauffman K."/>
            <person name="Hussain F."/>
            <person name="Yang J."/>
            <person name="Arevalo P."/>
            <person name="Brown J."/>
            <person name="Cutler M."/>
            <person name="Kelly L."/>
            <person name="Polz M.F."/>
        </authorList>
    </citation>
    <scope>NUCLEOTIDE SEQUENCE [LARGE SCALE GENOMIC DNA]</scope>
    <source>
        <strain evidence="3">10N.261.48.B5</strain>
    </source>
</reference>
<dbReference type="Proteomes" id="UP000235533">
    <property type="component" value="Unassembled WGS sequence"/>
</dbReference>
<dbReference type="Gene3D" id="1.20.120.20">
    <property type="entry name" value="Apolipoprotein"/>
    <property type="match status" value="1"/>
</dbReference>
<sequence>MKGTTMSDNQGNSITLSSEQVINALMHTATQSHVQESEARLNHRMDEVKDDLGKRIDEVKGDLGKRIDGTNLRIDEVKVDLGQRIDKLDSKFDRLTFLFVTLSITLFFKDQIMMLFTQ</sequence>
<evidence type="ECO:0000256" key="1">
    <source>
        <dbReference type="SAM" id="Phobius"/>
    </source>
</evidence>
<keyword evidence="1" id="KW-0812">Transmembrane</keyword>
<accession>A0A2N7JXP4</accession>
<comment type="caution">
    <text evidence="2">The sequence shown here is derived from an EMBL/GenBank/DDBJ whole genome shotgun (WGS) entry which is preliminary data.</text>
</comment>
<name>A0A2N7JXP4_VIBSP</name>
<evidence type="ECO:0000313" key="3">
    <source>
        <dbReference type="Proteomes" id="UP000235533"/>
    </source>
</evidence>
<dbReference type="EMBL" id="MCZF01000022">
    <property type="protein sequence ID" value="PMM64859.1"/>
    <property type="molecule type" value="Genomic_DNA"/>
</dbReference>
<dbReference type="AlphaFoldDB" id="A0A2N7JXP4"/>